<dbReference type="EMBL" id="OMOF01000555">
    <property type="protein sequence ID" value="SPF52659.1"/>
    <property type="molecule type" value="Genomic_DNA"/>
</dbReference>
<evidence type="ECO:0000313" key="2">
    <source>
        <dbReference type="Proteomes" id="UP000238916"/>
    </source>
</evidence>
<organism evidence="1 2">
    <name type="scientific">Candidatus Desulfosporosinus infrequens</name>
    <dbReference type="NCBI Taxonomy" id="2043169"/>
    <lineage>
        <taxon>Bacteria</taxon>
        <taxon>Bacillati</taxon>
        <taxon>Bacillota</taxon>
        <taxon>Clostridia</taxon>
        <taxon>Eubacteriales</taxon>
        <taxon>Desulfitobacteriaceae</taxon>
        <taxon>Desulfosporosinus</taxon>
    </lineage>
</organism>
<protein>
    <submittedName>
        <fullName evidence="1">Uncharacterized protein</fullName>
    </submittedName>
</protein>
<gene>
    <name evidence="1" type="ORF">SBF1_5990002</name>
</gene>
<proteinExistence type="predicted"/>
<reference evidence="2" key="1">
    <citation type="submission" date="2018-02" db="EMBL/GenBank/DDBJ databases">
        <authorList>
            <person name="Hausmann B."/>
        </authorList>
    </citation>
    <scope>NUCLEOTIDE SEQUENCE [LARGE SCALE GENOMIC DNA]</scope>
    <source>
        <strain evidence="2">Peat soil MAG SbF1</strain>
    </source>
</reference>
<dbReference type="AlphaFoldDB" id="A0A2U3LLF2"/>
<evidence type="ECO:0000313" key="1">
    <source>
        <dbReference type="EMBL" id="SPF52659.1"/>
    </source>
</evidence>
<name>A0A2U3LLF2_9FIRM</name>
<accession>A0A2U3LLF2</accession>
<dbReference type="Proteomes" id="UP000238916">
    <property type="component" value="Unassembled WGS sequence"/>
</dbReference>
<sequence length="132" mass="15697">MKRNYIKEIISNFRYVEFVVSKELLLKSFIATTKEETGLDAEFNLDFDDEGDLRIIYTEKYLDLLNDEDYEKLVQAGYNPEEWYNTKRQLLRSLFICKSEDYVWANDSECEIGDVTIHIPFNVFQRVVNEIA</sequence>